<keyword evidence="7" id="KW-0378">Hydrolase</keyword>
<dbReference type="RefSeq" id="WP_119671754.1">
    <property type="nucleotide sequence ID" value="NZ_QXED01000017.1"/>
</dbReference>
<evidence type="ECO:0000259" key="5">
    <source>
        <dbReference type="Pfam" id="PF07971"/>
    </source>
</evidence>
<evidence type="ECO:0000256" key="4">
    <source>
        <dbReference type="SAM" id="MobiDB-lite"/>
    </source>
</evidence>
<dbReference type="PANTHER" id="PTHR12143">
    <property type="entry name" value="PEPTIDE N-GLYCANASE PNGASE -RELATED"/>
    <property type="match status" value="1"/>
</dbReference>
<dbReference type="GO" id="GO:0006516">
    <property type="term" value="P:glycoprotein catabolic process"/>
    <property type="evidence" value="ECO:0007669"/>
    <property type="project" value="TreeGrafter"/>
</dbReference>
<dbReference type="Gene3D" id="3.30.2080.10">
    <property type="entry name" value="GH92 mannosidase domain"/>
    <property type="match status" value="1"/>
</dbReference>
<name>A0A418LWK6_9BACT</name>
<proteinExistence type="predicted"/>
<evidence type="ECO:0000256" key="2">
    <source>
        <dbReference type="ARBA" id="ARBA00011245"/>
    </source>
</evidence>
<feature type="region of interest" description="Disordered" evidence="4">
    <location>
        <begin position="757"/>
        <end position="781"/>
    </location>
</feature>
<dbReference type="GO" id="GO:0030246">
    <property type="term" value="F:carbohydrate binding"/>
    <property type="evidence" value="ECO:0007669"/>
    <property type="project" value="InterPro"/>
</dbReference>
<dbReference type="FunFam" id="3.30.2080.10:FF:000001">
    <property type="entry name" value="Alpha-1,2-mannosidase subfamily"/>
    <property type="match status" value="1"/>
</dbReference>
<dbReference type="AlphaFoldDB" id="A0A418LWK6"/>
<protein>
    <submittedName>
        <fullName evidence="7">Glycoside hydrolase family 92 protein</fullName>
    </submittedName>
</protein>
<keyword evidence="8" id="KW-1185">Reference proteome</keyword>
<dbReference type="Proteomes" id="UP000283523">
    <property type="component" value="Unassembled WGS sequence"/>
</dbReference>
<evidence type="ECO:0000313" key="7">
    <source>
        <dbReference type="EMBL" id="RIV17588.1"/>
    </source>
</evidence>
<evidence type="ECO:0000313" key="8">
    <source>
        <dbReference type="Proteomes" id="UP000283523"/>
    </source>
</evidence>
<dbReference type="InterPro" id="IPR008928">
    <property type="entry name" value="6-hairpin_glycosidase_sf"/>
</dbReference>
<feature type="domain" description="Glycosyl hydrolase family 92 N-terminal" evidence="6">
    <location>
        <begin position="36"/>
        <end position="287"/>
    </location>
</feature>
<reference evidence="7 8" key="1">
    <citation type="submission" date="2018-08" db="EMBL/GenBank/DDBJ databases">
        <title>Fibrisoma montanum sp. nov., isolated from Danxia mountain soil.</title>
        <authorList>
            <person name="Huang Y."/>
        </authorList>
    </citation>
    <scope>NUCLEOTIDE SEQUENCE [LARGE SCALE GENOMIC DNA]</scope>
    <source>
        <strain evidence="7 8">HYT19</strain>
    </source>
</reference>
<sequence length="781" mass="87139">MQLLTLYLLKTKFPVLVLFVLLINPVGYAQKEPVAYVNPLIGSAPSQTPTAKKHSEAGSELKGQIVPAIGRPHAMTTWTPQTQATEIKCRAPYYYNDTRINGFRGTHWLNGSCVQDYGSLTIMPLAGKLVLQPTERGSRFDHSTETVTPAYYDVRLTDSDIRAEVSAHTRAGLLQFTFGKGGESAILIEPNSDEGEGYVAIHPERNEIVGYNPVHRIYQGAGQPAGFSGYFVVQFDRTLTQFGTWTNYEANDGAKQAKGGGRRESVGAYVRWNLKPGEVVRVRVGTSFVDEAGARKNLQSEINHWDMARVRQPTEAAWNAELNRMQATGSDTDKTLFYTALYHANLTPRIVSDVDGRYPGFADDTTVRRAEGFTYYCDFSLWDTFRACQPLQNLLQPQRAGDMMQSLVKKAEQGGWMPIFPCWNSYTAAMIGDHAQSVIADAYVKGIRNFDVKTAYTYLRRNAFTVNTDPKSYESGKGRRALASYLQFSYIPLEDSVWQAFHKREQVSRTLEYAYDDFCLSQLANALGHTDDHRALTKRAMNYRNVLDPKTGYVRGRYANGNWTAQFNPFALRSSFITEGSPAQYTYFVPQDVAGLIEGVGGRERFVAKLDTLFDGGYYWHGNEPNNQIVYLYAYAGAPWQTQARVRQIVREEYSTGPGGLSGNEDGGQMSAWLAFSMAGLYPVCPGTPYYVLGSPALDAVTINPPRGKPFRIQARDNSEQNVYIQSATLNGEPFTRTYLSHDDILNGGELVLNMGPQPNKNWGSRLEDAPPSLSRTATRP</sequence>
<dbReference type="GO" id="GO:0000224">
    <property type="term" value="F:peptide-N4-(N-acetyl-beta-glucosaminyl)asparagine amidase activity"/>
    <property type="evidence" value="ECO:0007669"/>
    <property type="project" value="TreeGrafter"/>
</dbReference>
<dbReference type="InterPro" id="IPR041371">
    <property type="entry name" value="GH92_N"/>
</dbReference>
<dbReference type="InterPro" id="IPR050883">
    <property type="entry name" value="PNGase"/>
</dbReference>
<accession>A0A418LWK6</accession>
<comment type="cofactor">
    <cofactor evidence="1">
        <name>Ca(2+)</name>
        <dbReference type="ChEBI" id="CHEBI:29108"/>
    </cofactor>
</comment>
<dbReference type="Pfam" id="PF17678">
    <property type="entry name" value="Glyco_hydro_92N"/>
    <property type="match status" value="1"/>
</dbReference>
<dbReference type="OrthoDB" id="9804511at2"/>
<organism evidence="7 8">
    <name type="scientific">Fibrisoma montanum</name>
    <dbReference type="NCBI Taxonomy" id="2305895"/>
    <lineage>
        <taxon>Bacteria</taxon>
        <taxon>Pseudomonadati</taxon>
        <taxon>Bacteroidota</taxon>
        <taxon>Cytophagia</taxon>
        <taxon>Cytophagales</taxon>
        <taxon>Spirosomataceae</taxon>
        <taxon>Fibrisoma</taxon>
    </lineage>
</organism>
<dbReference type="Gene3D" id="2.70.98.10">
    <property type="match status" value="1"/>
</dbReference>
<dbReference type="FunFam" id="1.20.1050.60:FF:000001">
    <property type="entry name" value="Putative alpha-1,2-mannosidase"/>
    <property type="match status" value="1"/>
</dbReference>
<dbReference type="InterPro" id="IPR014718">
    <property type="entry name" value="GH-type_carb-bd"/>
</dbReference>
<keyword evidence="3" id="KW-0106">Calcium</keyword>
<dbReference type="InterPro" id="IPR005887">
    <property type="entry name" value="GH92_a_mannosidase_put"/>
</dbReference>
<dbReference type="Gene3D" id="1.20.1050.60">
    <property type="entry name" value="alpha-1,2-mannosidase"/>
    <property type="match status" value="1"/>
</dbReference>
<evidence type="ECO:0000256" key="3">
    <source>
        <dbReference type="ARBA" id="ARBA00022837"/>
    </source>
</evidence>
<dbReference type="GO" id="GO:0005829">
    <property type="term" value="C:cytosol"/>
    <property type="evidence" value="ECO:0007669"/>
    <property type="project" value="TreeGrafter"/>
</dbReference>
<dbReference type="EMBL" id="QXED01000017">
    <property type="protein sequence ID" value="RIV17588.1"/>
    <property type="molecule type" value="Genomic_DNA"/>
</dbReference>
<dbReference type="Pfam" id="PF07971">
    <property type="entry name" value="Glyco_hydro_92"/>
    <property type="match status" value="1"/>
</dbReference>
<dbReference type="NCBIfam" id="TIGR01180">
    <property type="entry name" value="aman2_put"/>
    <property type="match status" value="1"/>
</dbReference>
<feature type="domain" description="Glycosyl hydrolase family 92" evidence="5">
    <location>
        <begin position="293"/>
        <end position="757"/>
    </location>
</feature>
<dbReference type="Gene3D" id="1.20.1610.10">
    <property type="entry name" value="alpha-1,2-mannosidases domains"/>
    <property type="match status" value="1"/>
</dbReference>
<dbReference type="GO" id="GO:0005975">
    <property type="term" value="P:carbohydrate metabolic process"/>
    <property type="evidence" value="ECO:0007669"/>
    <property type="project" value="InterPro"/>
</dbReference>
<comment type="caution">
    <text evidence="7">The sequence shown here is derived from an EMBL/GenBank/DDBJ whole genome shotgun (WGS) entry which is preliminary data.</text>
</comment>
<dbReference type="PANTHER" id="PTHR12143:SF43">
    <property type="entry name" value="PUTATIVE-RELATED"/>
    <property type="match status" value="1"/>
</dbReference>
<comment type="subunit">
    <text evidence="2">Monomer.</text>
</comment>
<evidence type="ECO:0000259" key="6">
    <source>
        <dbReference type="Pfam" id="PF17678"/>
    </source>
</evidence>
<dbReference type="SUPFAM" id="SSF48208">
    <property type="entry name" value="Six-hairpin glycosidases"/>
    <property type="match status" value="1"/>
</dbReference>
<evidence type="ECO:0000256" key="1">
    <source>
        <dbReference type="ARBA" id="ARBA00001913"/>
    </source>
</evidence>
<dbReference type="InterPro" id="IPR012939">
    <property type="entry name" value="Glyco_hydro_92"/>
</dbReference>
<gene>
    <name evidence="7" type="ORF">DYU11_31590</name>
</gene>